<accession>A0A0U2TIQ5</accession>
<dbReference type="OrthoDB" id="16854at10239"/>
<dbReference type="EMBL" id="KU245542">
    <property type="protein sequence ID" value="ALT57994.1"/>
    <property type="molecule type" value="Genomic_DNA"/>
</dbReference>
<reference evidence="1 2" key="1">
    <citation type="submission" date="2015-12" db="EMBL/GenBank/DDBJ databases">
        <title>In silico genomic study of Pseudomonas phage SM1.</title>
        <authorList>
            <person name="Zawawi N.A.M."/>
            <person name="Mat-Arip Y."/>
            <person name="Wan-Jauhari W.K."/>
            <person name="Fauzi A.A."/>
            <person name="Yee F.J."/>
        </authorList>
    </citation>
    <scope>NUCLEOTIDE SEQUENCE [LARGE SCALE GENOMIC DNA]</scope>
</reference>
<name>A0A0U2TIQ5_9CAUD</name>
<organism evidence="1 2">
    <name type="scientific">Pseudomonas phage SM1</name>
    <dbReference type="NCBI Taxonomy" id="1772332"/>
    <lineage>
        <taxon>Viruses</taxon>
        <taxon>Duplodnaviria</taxon>
        <taxon>Heunggongvirae</taxon>
        <taxon>Uroviricota</taxon>
        <taxon>Caudoviricetes</taxon>
        <taxon>Samunavirus</taxon>
        <taxon>Samunavirus SM1</taxon>
    </lineage>
</organism>
<protein>
    <submittedName>
        <fullName evidence="1">Putative capsid and scaffold protein</fullName>
    </submittedName>
</protein>
<proteinExistence type="predicted"/>
<gene>
    <name evidence="1" type="ORF">SM1_01</name>
</gene>
<dbReference type="Proteomes" id="UP000224832">
    <property type="component" value="Segment"/>
</dbReference>
<evidence type="ECO:0000313" key="2">
    <source>
        <dbReference type="Proteomes" id="UP000224832"/>
    </source>
</evidence>
<keyword evidence="2" id="KW-1185">Reference proteome</keyword>
<evidence type="ECO:0000313" key="1">
    <source>
        <dbReference type="EMBL" id="ALT57994.1"/>
    </source>
</evidence>
<dbReference type="SUPFAM" id="SSF56563">
    <property type="entry name" value="Major capsid protein gp5"/>
    <property type="match status" value="1"/>
</dbReference>
<sequence length="229" mass="25003">MRIPYEVLEDNIEGASFEEHLMRSLAERVAVDLEELALWGDTTLGATDPYLALFDGWMKLANVHVLDNASAGITPDVFALAQKTLPQKYARLLPQLKAFVSVYNQINYRQAVARRQTGYGDSALQNAIDVRAYGLPIEPAPMIGIKENGESGLVTVPQNLILGIRRDITLETAKDIRSREIIIVVTARVGTQIDDRDAVVRLKNLGGLSPIAATHVIVDNAADFPGGTP</sequence>